<accession>A0ABZ2A3Y0</accession>
<sequence>MPGLLAGIGTWIADRWLQTVVLSGLLWVATLVVAARLGQSHPFDVARLHTWLDEIATNRAGDSPAAILLTVAAALLAAGAAGLAAGGLGGLHQRLWGADGTGPSLAWLLRWRRKWWHRWYSERARRAVARAVTAGRDASPDPDPVLARAGRARAERALRLRAEREPHRPTRIGDALHTVAVRVHSRYALDLDLVWPRLWTVLPDPLRADLSGARAAYNTAARLAGWGVLYAALAVLWWPAALIGAGVLVTAVTRARTAAAVLASLVEAAVDLHLTDLADQLAVHPDTEQLTELGRAIGRRLGPPTAP</sequence>
<evidence type="ECO:0000313" key="2">
    <source>
        <dbReference type="EMBL" id="WUX53413.1"/>
    </source>
</evidence>
<reference evidence="2" key="1">
    <citation type="submission" date="2022-10" db="EMBL/GenBank/DDBJ databases">
        <title>The complete genomes of actinobacterial strains from the NBC collection.</title>
        <authorList>
            <person name="Joergensen T.S."/>
            <person name="Alvarez Arevalo M."/>
            <person name="Sterndorff E.B."/>
            <person name="Faurdal D."/>
            <person name="Vuksanovic O."/>
            <person name="Mourched A.-S."/>
            <person name="Charusanti P."/>
            <person name="Shaw S."/>
            <person name="Blin K."/>
            <person name="Weber T."/>
        </authorList>
    </citation>
    <scope>NUCLEOTIDE SEQUENCE</scope>
    <source>
        <strain evidence="2">NBC_01432</strain>
    </source>
</reference>
<keyword evidence="1" id="KW-1133">Transmembrane helix</keyword>
<dbReference type="EMBL" id="CP109495">
    <property type="protein sequence ID" value="WUX53413.1"/>
    <property type="molecule type" value="Genomic_DNA"/>
</dbReference>
<keyword evidence="1" id="KW-0472">Membrane</keyword>
<feature type="transmembrane region" description="Helical" evidence="1">
    <location>
        <begin position="65"/>
        <end position="88"/>
    </location>
</feature>
<keyword evidence="3" id="KW-1185">Reference proteome</keyword>
<proteinExistence type="predicted"/>
<evidence type="ECO:0008006" key="4">
    <source>
        <dbReference type="Google" id="ProtNLM"/>
    </source>
</evidence>
<keyword evidence="1" id="KW-0812">Transmembrane</keyword>
<protein>
    <recommendedName>
        <fullName evidence="4">Vegetative cell wall protein gp1</fullName>
    </recommendedName>
</protein>
<evidence type="ECO:0000256" key="1">
    <source>
        <dbReference type="SAM" id="Phobius"/>
    </source>
</evidence>
<dbReference type="GeneID" id="91343641"/>
<gene>
    <name evidence="2" type="ORF">OG442_18710</name>
</gene>
<feature type="transmembrane region" description="Helical" evidence="1">
    <location>
        <begin position="228"/>
        <end position="252"/>
    </location>
</feature>
<feature type="transmembrane region" description="Helical" evidence="1">
    <location>
        <begin position="20"/>
        <end position="38"/>
    </location>
</feature>
<evidence type="ECO:0000313" key="3">
    <source>
        <dbReference type="Proteomes" id="UP001432209"/>
    </source>
</evidence>
<dbReference type="Proteomes" id="UP001432209">
    <property type="component" value="Chromosome"/>
</dbReference>
<name>A0ABZ2A3Y0_STRNV</name>
<organism evidence="2 3">
    <name type="scientific">Streptomyces niveus</name>
    <name type="common">Streptomyces spheroides</name>
    <dbReference type="NCBI Taxonomy" id="193462"/>
    <lineage>
        <taxon>Bacteria</taxon>
        <taxon>Bacillati</taxon>
        <taxon>Actinomycetota</taxon>
        <taxon>Actinomycetes</taxon>
        <taxon>Kitasatosporales</taxon>
        <taxon>Streptomycetaceae</taxon>
        <taxon>Streptomyces</taxon>
    </lineage>
</organism>
<dbReference type="RefSeq" id="WP_329077017.1">
    <property type="nucleotide sequence ID" value="NZ_CP108849.2"/>
</dbReference>